<gene>
    <name evidence="5" type="ORF">CMC5_003070</name>
</gene>
<organism evidence="5 6">
    <name type="scientific">Chondromyces crocatus</name>
    <dbReference type="NCBI Taxonomy" id="52"/>
    <lineage>
        <taxon>Bacteria</taxon>
        <taxon>Pseudomonadati</taxon>
        <taxon>Myxococcota</taxon>
        <taxon>Polyangia</taxon>
        <taxon>Polyangiales</taxon>
        <taxon>Polyangiaceae</taxon>
        <taxon>Chondromyces</taxon>
    </lineage>
</organism>
<evidence type="ECO:0000259" key="4">
    <source>
        <dbReference type="Pfam" id="PF01266"/>
    </source>
</evidence>
<evidence type="ECO:0000256" key="3">
    <source>
        <dbReference type="ARBA" id="ARBA00023002"/>
    </source>
</evidence>
<dbReference type="GO" id="GO:0043799">
    <property type="term" value="F:glycine oxidase activity"/>
    <property type="evidence" value="ECO:0007669"/>
    <property type="project" value="UniProtKB-EC"/>
</dbReference>
<dbReference type="KEGG" id="ccro:CMC5_003070"/>
<dbReference type="STRING" id="52.CMC5_003070"/>
<dbReference type="Pfam" id="PF01266">
    <property type="entry name" value="DAO"/>
    <property type="match status" value="1"/>
</dbReference>
<dbReference type="GO" id="GO:0005737">
    <property type="term" value="C:cytoplasm"/>
    <property type="evidence" value="ECO:0007669"/>
    <property type="project" value="TreeGrafter"/>
</dbReference>
<comment type="pathway">
    <text evidence="1">Cofactor biosynthesis; thiamine diphosphate biosynthesis.</text>
</comment>
<dbReference type="Gene3D" id="3.50.50.60">
    <property type="entry name" value="FAD/NAD(P)-binding domain"/>
    <property type="match status" value="1"/>
</dbReference>
<dbReference type="Gene3D" id="3.30.9.10">
    <property type="entry name" value="D-Amino Acid Oxidase, subunit A, domain 2"/>
    <property type="match status" value="1"/>
</dbReference>
<dbReference type="RefSeq" id="WP_245678221.1">
    <property type="nucleotide sequence ID" value="NZ_CP012159.1"/>
</dbReference>
<reference evidence="5 6" key="1">
    <citation type="submission" date="2015-07" db="EMBL/GenBank/DDBJ databases">
        <title>Genome analysis of myxobacterium Chondromyces crocatus Cm c5 reveals a high potential for natural compound synthesis and the genetic basis for the loss of fruiting body formation.</title>
        <authorList>
            <person name="Zaburannyi N."/>
            <person name="Bunk B."/>
            <person name="Maier J."/>
            <person name="Overmann J."/>
            <person name="Mueller R."/>
        </authorList>
    </citation>
    <scope>NUCLEOTIDE SEQUENCE [LARGE SCALE GENOMIC DNA]</scope>
    <source>
        <strain evidence="5 6">Cm c5</strain>
    </source>
</reference>
<dbReference type="EMBL" id="CP012159">
    <property type="protein sequence ID" value="AKT36193.1"/>
    <property type="molecule type" value="Genomic_DNA"/>
</dbReference>
<dbReference type="InterPro" id="IPR012727">
    <property type="entry name" value="Gly_oxidase_ThiO"/>
</dbReference>
<dbReference type="InterPro" id="IPR006076">
    <property type="entry name" value="FAD-dep_OxRdtase"/>
</dbReference>
<sequence length="393" mass="40550">MTDVVVIGAGVVGCASAIALARRGASVRIVERAGVETSGEGTGDGASWAAAGILGAQVEAAEDNPLVRLCLEGRARYAVWAPEIAASTGLDVGYRRAGALHVALDAEEREEIVGHTAWQVTSGLTLEPVDGRQARAIEPEISPAVLGGVRFPDDARIDPPSWMRALRLSAGQAGVQFHSGSPVRKILVSEGRASGVLLEDGASLRGGKLVLAAGCWTSQIEGTGLPVGAVRPARGQIVELSTGRRLLDHVIYGPGCYLSPREDGRVLIGATTEFVGYEPGVTAGAVRDLISAAVRLVPVLASASVTRLWSGFRPYTQDTLPVLGEGAVRGLILATGHFRNGVLLGPISGEIVAALAAGERPPVDVAPFAPDRLRVEGGAQRAEGGAQRAKEGA</sequence>
<dbReference type="PANTHER" id="PTHR13847">
    <property type="entry name" value="SARCOSINE DEHYDROGENASE-RELATED"/>
    <property type="match status" value="1"/>
</dbReference>
<dbReference type="Proteomes" id="UP000067626">
    <property type="component" value="Chromosome"/>
</dbReference>
<proteinExistence type="predicted"/>
<dbReference type="SUPFAM" id="SSF54373">
    <property type="entry name" value="FAD-linked reductases, C-terminal domain"/>
    <property type="match status" value="1"/>
</dbReference>
<evidence type="ECO:0000313" key="6">
    <source>
        <dbReference type="Proteomes" id="UP000067626"/>
    </source>
</evidence>
<dbReference type="SUPFAM" id="SSF51905">
    <property type="entry name" value="FAD/NAD(P)-binding domain"/>
    <property type="match status" value="1"/>
</dbReference>
<dbReference type="GO" id="GO:0009229">
    <property type="term" value="P:thiamine diphosphate biosynthetic process"/>
    <property type="evidence" value="ECO:0007669"/>
    <property type="project" value="UniProtKB-UniPathway"/>
</dbReference>
<protein>
    <submittedName>
        <fullName evidence="5">Glycine oxidase</fullName>
        <ecNumber evidence="5">1.4.3.19</ecNumber>
    </submittedName>
</protein>
<dbReference type="AlphaFoldDB" id="A0A0K1E6K9"/>
<dbReference type="UniPathway" id="UPA00060"/>
<dbReference type="GO" id="GO:0050660">
    <property type="term" value="F:flavin adenine dinucleotide binding"/>
    <property type="evidence" value="ECO:0007669"/>
    <property type="project" value="InterPro"/>
</dbReference>
<keyword evidence="2" id="KW-0784">Thiamine biosynthesis</keyword>
<dbReference type="PANTHER" id="PTHR13847:SF289">
    <property type="entry name" value="GLYCINE OXIDASE"/>
    <property type="match status" value="1"/>
</dbReference>
<dbReference type="InterPro" id="IPR036188">
    <property type="entry name" value="FAD/NAD-bd_sf"/>
</dbReference>
<evidence type="ECO:0000256" key="1">
    <source>
        <dbReference type="ARBA" id="ARBA00004948"/>
    </source>
</evidence>
<dbReference type="GO" id="GO:0009228">
    <property type="term" value="P:thiamine biosynthetic process"/>
    <property type="evidence" value="ECO:0007669"/>
    <property type="project" value="UniProtKB-KW"/>
</dbReference>
<feature type="domain" description="FAD dependent oxidoreductase" evidence="4">
    <location>
        <begin position="3"/>
        <end position="355"/>
    </location>
</feature>
<accession>A0A0K1E6K9</accession>
<evidence type="ECO:0000313" key="5">
    <source>
        <dbReference type="EMBL" id="AKT36193.1"/>
    </source>
</evidence>
<evidence type="ECO:0000256" key="2">
    <source>
        <dbReference type="ARBA" id="ARBA00022977"/>
    </source>
</evidence>
<keyword evidence="6" id="KW-1185">Reference proteome</keyword>
<dbReference type="NCBIfam" id="TIGR02352">
    <property type="entry name" value="thiamin_ThiO"/>
    <property type="match status" value="1"/>
</dbReference>
<name>A0A0K1E6K9_CHOCO</name>
<dbReference type="EC" id="1.4.3.19" evidence="5"/>
<keyword evidence="3 5" id="KW-0560">Oxidoreductase</keyword>